<dbReference type="GO" id="GO:0046872">
    <property type="term" value="F:metal ion binding"/>
    <property type="evidence" value="ECO:0007669"/>
    <property type="project" value="UniProtKB-KW"/>
</dbReference>
<dbReference type="SUPFAM" id="SSF56655">
    <property type="entry name" value="Carbohydrate phosphatase"/>
    <property type="match status" value="1"/>
</dbReference>
<comment type="pathway">
    <text evidence="8">Polyol metabolism; myo-inositol biosynthesis; myo-inositol from D-glucose 6-phosphate: step 2/2.</text>
</comment>
<dbReference type="UniPathway" id="UPA00823">
    <property type="reaction ID" value="UER00788"/>
</dbReference>
<dbReference type="OMA" id="QTIHYGR"/>
<dbReference type="Pfam" id="PF00459">
    <property type="entry name" value="Inositol_P"/>
    <property type="match status" value="1"/>
</dbReference>
<evidence type="ECO:0000256" key="6">
    <source>
        <dbReference type="ARBA" id="ARBA00022842"/>
    </source>
</evidence>
<feature type="binding site" evidence="7">
    <location>
        <position position="245"/>
    </location>
    <ligand>
        <name>Mg(2+)</name>
        <dbReference type="ChEBI" id="CHEBI:18420"/>
        <label>1</label>
        <note>catalytic</note>
    </ligand>
</feature>
<reference evidence="9" key="1">
    <citation type="submission" date="2010-02" db="EMBL/GenBank/DDBJ databases">
        <title>Sequencing and annotation of the Blastocystis hominis genome.</title>
        <authorList>
            <person name="Wincker P."/>
        </authorList>
    </citation>
    <scope>NUCLEOTIDE SEQUENCE</scope>
    <source>
        <strain evidence="9">Singapore isolate B</strain>
    </source>
</reference>
<accession>D8M2R1</accession>
<evidence type="ECO:0000256" key="5">
    <source>
        <dbReference type="ARBA" id="ARBA00022801"/>
    </source>
</evidence>
<name>D8M2R1_BLAHO</name>
<gene>
    <name evidence="9" type="ORF">GSBLH_T00002732001</name>
</gene>
<evidence type="ECO:0000256" key="8">
    <source>
        <dbReference type="RuleBase" id="RU364068"/>
    </source>
</evidence>
<dbReference type="GO" id="GO:0007165">
    <property type="term" value="P:signal transduction"/>
    <property type="evidence" value="ECO:0007669"/>
    <property type="project" value="TreeGrafter"/>
</dbReference>
<dbReference type="InterPro" id="IPR033942">
    <property type="entry name" value="IMPase"/>
</dbReference>
<dbReference type="GO" id="GO:0006021">
    <property type="term" value="P:inositol biosynthetic process"/>
    <property type="evidence" value="ECO:0007669"/>
    <property type="project" value="UniProtKB-UniPathway"/>
</dbReference>
<organism evidence="9">
    <name type="scientific">Blastocystis hominis</name>
    <dbReference type="NCBI Taxonomy" id="12968"/>
    <lineage>
        <taxon>Eukaryota</taxon>
        <taxon>Sar</taxon>
        <taxon>Stramenopiles</taxon>
        <taxon>Bigyra</taxon>
        <taxon>Opalozoa</taxon>
        <taxon>Opalinata</taxon>
        <taxon>Blastocystidae</taxon>
        <taxon>Blastocystis</taxon>
    </lineage>
</organism>
<dbReference type="PANTHER" id="PTHR20854">
    <property type="entry name" value="INOSITOL MONOPHOSPHATASE"/>
    <property type="match status" value="1"/>
</dbReference>
<evidence type="ECO:0000256" key="7">
    <source>
        <dbReference type="PIRSR" id="PIRSR600760-2"/>
    </source>
</evidence>
<dbReference type="InParanoid" id="D8M2R1"/>
<dbReference type="InterPro" id="IPR000760">
    <property type="entry name" value="Inositol_monophosphatase-like"/>
</dbReference>
<dbReference type="PANTHER" id="PTHR20854:SF4">
    <property type="entry name" value="INOSITOL-1-MONOPHOSPHATASE-RELATED"/>
    <property type="match status" value="1"/>
</dbReference>
<protein>
    <recommendedName>
        <fullName evidence="8">Inositol-1-monophosphatase</fullName>
        <ecNumber evidence="8">3.1.3.25</ecNumber>
    </recommendedName>
</protein>
<comment type="catalytic activity">
    <reaction evidence="1 8">
        <text>a myo-inositol phosphate + H2O = myo-inositol + phosphate</text>
        <dbReference type="Rhea" id="RHEA:24056"/>
        <dbReference type="ChEBI" id="CHEBI:15377"/>
        <dbReference type="ChEBI" id="CHEBI:17268"/>
        <dbReference type="ChEBI" id="CHEBI:43474"/>
        <dbReference type="ChEBI" id="CHEBI:84139"/>
        <dbReference type="EC" id="3.1.3.25"/>
    </reaction>
</comment>
<keyword evidence="5 8" id="KW-0378">Hydrolase</keyword>
<dbReference type="GO" id="GO:0008934">
    <property type="term" value="F:inositol monophosphate 1-phosphatase activity"/>
    <property type="evidence" value="ECO:0007669"/>
    <property type="project" value="InterPro"/>
</dbReference>
<keyword evidence="4 7" id="KW-0479">Metal-binding</keyword>
<comment type="cofactor">
    <cofactor evidence="2 7 8">
        <name>Mg(2+)</name>
        <dbReference type="ChEBI" id="CHEBI:18420"/>
    </cofactor>
</comment>
<dbReference type="Gene3D" id="3.30.540.10">
    <property type="entry name" value="Fructose-1,6-Bisphosphatase, subunit A, domain 1"/>
    <property type="match status" value="1"/>
</dbReference>
<dbReference type="PRINTS" id="PR00377">
    <property type="entry name" value="IMPHPHTASES"/>
</dbReference>
<feature type="binding site" evidence="7">
    <location>
        <position position="120"/>
    </location>
    <ligand>
        <name>Mg(2+)</name>
        <dbReference type="ChEBI" id="CHEBI:18420"/>
        <label>1</label>
        <note>catalytic</note>
    </ligand>
</feature>
<dbReference type="AlphaFoldDB" id="D8M2R1"/>
<dbReference type="PROSITE" id="PS00629">
    <property type="entry name" value="IMP_1"/>
    <property type="match status" value="1"/>
</dbReference>
<evidence type="ECO:0000313" key="9">
    <source>
        <dbReference type="EMBL" id="CBK22634.2"/>
    </source>
</evidence>
<dbReference type="GeneID" id="24919875"/>
<sequence>MPVFLLSRVFIEDGRLYFLDADAHPLVLKQLCEDVQLVARHCGETMLKYYGHISVEHTKASFQDLVTKVDTGNQEYVKKYMAEKYPDHVLLGEEDVEWGHDLEAINAVSDKEWIWIVDPLDGTTNYVYSLPLSVVSICVAHNEIPVVGVIFDPYRNEMFTAIRGHGSFVNGVRMHVRDDPTLHDSVVGFATNYIEKVRKAMMRGICAVSDHALSIRNVGSAALHLAWVAAGRLTGYFELALHPWDVSAGCLMVQEAGGRAGSTRGEDYNIRVFDMLVTNGKIHEEMIRVLKEANADRVDA</sequence>
<evidence type="ECO:0000313" key="10">
    <source>
        <dbReference type="Proteomes" id="UP000008312"/>
    </source>
</evidence>
<comment type="similarity">
    <text evidence="3 8">Belongs to the inositol monophosphatase superfamily.</text>
</comment>
<feature type="binding site" evidence="7">
    <location>
        <position position="93"/>
    </location>
    <ligand>
        <name>Mg(2+)</name>
        <dbReference type="ChEBI" id="CHEBI:18420"/>
        <label>2</label>
    </ligand>
</feature>
<dbReference type="OrthoDB" id="10254945at2759"/>
<evidence type="ECO:0000256" key="4">
    <source>
        <dbReference type="ARBA" id="ARBA00022723"/>
    </source>
</evidence>
<dbReference type="Gene3D" id="3.40.190.80">
    <property type="match status" value="1"/>
</dbReference>
<evidence type="ECO:0000256" key="2">
    <source>
        <dbReference type="ARBA" id="ARBA00001946"/>
    </source>
</evidence>
<dbReference type="RefSeq" id="XP_012896682.1">
    <property type="nucleotide sequence ID" value="XM_013041228.1"/>
</dbReference>
<dbReference type="EMBL" id="FN668650">
    <property type="protein sequence ID" value="CBK22634.2"/>
    <property type="molecule type" value="Genomic_DNA"/>
</dbReference>
<dbReference type="Proteomes" id="UP000008312">
    <property type="component" value="Unassembled WGS sequence"/>
</dbReference>
<feature type="binding site" evidence="7">
    <location>
        <position position="121"/>
    </location>
    <ligand>
        <name>Mg(2+)</name>
        <dbReference type="ChEBI" id="CHEBI:18420"/>
        <label>1</label>
        <note>catalytic</note>
    </ligand>
</feature>
<dbReference type="EC" id="3.1.3.25" evidence="8"/>
<evidence type="ECO:0000256" key="1">
    <source>
        <dbReference type="ARBA" id="ARBA00001033"/>
    </source>
</evidence>
<dbReference type="InterPro" id="IPR020583">
    <property type="entry name" value="Inositol_monoP_metal-BS"/>
</dbReference>
<feature type="binding site" evidence="7">
    <location>
        <position position="118"/>
    </location>
    <ligand>
        <name>Mg(2+)</name>
        <dbReference type="ChEBI" id="CHEBI:18420"/>
        <label>1</label>
        <note>catalytic</note>
    </ligand>
</feature>
<dbReference type="CDD" id="cd01639">
    <property type="entry name" value="IMPase"/>
    <property type="match status" value="1"/>
</dbReference>
<keyword evidence="6 7" id="KW-0460">Magnesium</keyword>
<evidence type="ECO:0000256" key="3">
    <source>
        <dbReference type="ARBA" id="ARBA00009759"/>
    </source>
</evidence>
<proteinExistence type="inferred from homology"/>
<keyword evidence="10" id="KW-1185">Reference proteome</keyword>